<keyword evidence="3" id="KW-0732">Signal</keyword>
<dbReference type="GO" id="GO:0005576">
    <property type="term" value="C:extracellular region"/>
    <property type="evidence" value="ECO:0007669"/>
    <property type="project" value="UniProtKB-SubCell"/>
</dbReference>
<evidence type="ECO:0000256" key="2">
    <source>
        <dbReference type="ARBA" id="ARBA00022525"/>
    </source>
</evidence>
<dbReference type="AlphaFoldDB" id="A0A6B3NDB1"/>
<reference evidence="6" key="1">
    <citation type="submission" date="2019-11" db="EMBL/GenBank/DDBJ databases">
        <title>Genomic insights into an expanded diversity of filamentous marine cyanobacteria reveals the extraordinary biosynthetic potential of Moorea and Okeania.</title>
        <authorList>
            <person name="Ferreira Leao T."/>
            <person name="Wang M."/>
            <person name="Moss N."/>
            <person name="Da Silva R."/>
            <person name="Sanders J."/>
            <person name="Nurk S."/>
            <person name="Gurevich A."/>
            <person name="Humphrey G."/>
            <person name="Reher R."/>
            <person name="Zhu Q."/>
            <person name="Belda-Ferre P."/>
            <person name="Glukhov E."/>
            <person name="Rex R."/>
            <person name="Dorrestein P.C."/>
            <person name="Knight R."/>
            <person name="Pevzner P."/>
            <person name="Gerwick W.H."/>
            <person name="Gerwick L."/>
        </authorList>
    </citation>
    <scope>NUCLEOTIDE SEQUENCE</scope>
    <source>
        <strain evidence="6">SIO1C4</strain>
    </source>
</reference>
<dbReference type="EMBL" id="JAAHFQ010000392">
    <property type="protein sequence ID" value="NER29580.1"/>
    <property type="molecule type" value="Genomic_DNA"/>
</dbReference>
<dbReference type="Gene3D" id="2.60.40.10">
    <property type="entry name" value="Immunoglobulins"/>
    <property type="match status" value="2"/>
</dbReference>
<dbReference type="SUPFAM" id="SSF117074">
    <property type="entry name" value="Hypothetical protein PA1324"/>
    <property type="match status" value="2"/>
</dbReference>
<dbReference type="InterPro" id="IPR051417">
    <property type="entry name" value="SDr/BOS_complex"/>
</dbReference>
<keyword evidence="2" id="KW-0964">Secreted</keyword>
<evidence type="ECO:0000256" key="4">
    <source>
        <dbReference type="SAM" id="MobiDB-lite"/>
    </source>
</evidence>
<sequence length="358" mass="38156">MTDNLQNFSAALPDEVTFTWKAPGNQFGDSSYLDITINSDSTIDGQYDAWCIDSDRSLIGATKGKVFSSYEELPPELIGPGNIEKPENLDSLNWIINQGFVGTELLGENGDNLGTITYGDIQRAIWSILDDVNITLGLGNFSEERAQRIAELALTQGDGFVPGFGQKLAVIITPDETDDGVFNPDKQFIIAEVELSKLGNFVFEDTDADGIQDAGEEGIAGVTVNLLSDVDGDGEIEANEIIDTTTTDANGEYHFTVVAGDYKVQFEQPEGFSEVSPSQQGGNPEVDSDGLISDVVNLAPGEEDLSIDAGFFNNIEPAGLGDFVFEDSNGNGIQDAGESGVDGVLVKLQNPDGSAVTD</sequence>
<dbReference type="InterPro" id="IPR033764">
    <property type="entry name" value="Sdr_B"/>
</dbReference>
<proteinExistence type="predicted"/>
<protein>
    <recommendedName>
        <fullName evidence="5">SD-repeat containing protein B domain-containing protein</fullName>
    </recommendedName>
</protein>
<feature type="domain" description="SD-repeat containing protein B" evidence="5">
    <location>
        <begin position="197"/>
        <end position="311"/>
    </location>
</feature>
<dbReference type="PROSITE" id="PS00018">
    <property type="entry name" value="EF_HAND_1"/>
    <property type="match status" value="1"/>
</dbReference>
<comment type="subcellular location">
    <subcellularLocation>
        <location evidence="1">Secreted</location>
    </subcellularLocation>
</comment>
<organism evidence="6">
    <name type="scientific">Symploca sp. SIO1C4</name>
    <dbReference type="NCBI Taxonomy" id="2607765"/>
    <lineage>
        <taxon>Bacteria</taxon>
        <taxon>Bacillati</taxon>
        <taxon>Cyanobacteriota</taxon>
        <taxon>Cyanophyceae</taxon>
        <taxon>Coleofasciculales</taxon>
        <taxon>Coleofasciculaceae</taxon>
        <taxon>Symploca</taxon>
    </lineage>
</organism>
<dbReference type="InterPro" id="IPR013783">
    <property type="entry name" value="Ig-like_fold"/>
</dbReference>
<dbReference type="PANTHER" id="PTHR23303">
    <property type="entry name" value="CARBOXYPEPTIDASE REGULATORY REGION-CONTAINING"/>
    <property type="match status" value="1"/>
</dbReference>
<accession>A0A6B3NDB1</accession>
<dbReference type="PANTHER" id="PTHR23303:SF15">
    <property type="entry name" value="COLOSSIN-A"/>
    <property type="match status" value="1"/>
</dbReference>
<evidence type="ECO:0000256" key="1">
    <source>
        <dbReference type="ARBA" id="ARBA00004613"/>
    </source>
</evidence>
<dbReference type="InterPro" id="IPR018247">
    <property type="entry name" value="EF_Hand_1_Ca_BS"/>
</dbReference>
<name>A0A6B3NDB1_9CYAN</name>
<dbReference type="Pfam" id="PF17210">
    <property type="entry name" value="SdrD_B"/>
    <property type="match status" value="2"/>
</dbReference>
<feature type="non-terminal residue" evidence="6">
    <location>
        <position position="358"/>
    </location>
</feature>
<evidence type="ECO:0000313" key="6">
    <source>
        <dbReference type="EMBL" id="NER29580.1"/>
    </source>
</evidence>
<comment type="caution">
    <text evidence="6">The sequence shown here is derived from an EMBL/GenBank/DDBJ whole genome shotgun (WGS) entry which is preliminary data.</text>
</comment>
<gene>
    <name evidence="6" type="ORF">F6J89_18645</name>
</gene>
<evidence type="ECO:0000256" key="3">
    <source>
        <dbReference type="ARBA" id="ARBA00022729"/>
    </source>
</evidence>
<evidence type="ECO:0000259" key="5">
    <source>
        <dbReference type="Pfam" id="PF17210"/>
    </source>
</evidence>
<feature type="domain" description="SD-repeat containing protein B" evidence="5">
    <location>
        <begin position="319"/>
        <end position="356"/>
    </location>
</feature>
<feature type="region of interest" description="Disordered" evidence="4">
    <location>
        <begin position="269"/>
        <end position="289"/>
    </location>
</feature>